<evidence type="ECO:0000313" key="3">
    <source>
        <dbReference type="Proteomes" id="UP001371456"/>
    </source>
</evidence>
<name>A0AAN8YN87_SOLBU</name>
<feature type="compositionally biased region" description="Polar residues" evidence="1">
    <location>
        <begin position="68"/>
        <end position="79"/>
    </location>
</feature>
<organism evidence="2 3">
    <name type="scientific">Solanum bulbocastanum</name>
    <name type="common">Wild potato</name>
    <dbReference type="NCBI Taxonomy" id="147425"/>
    <lineage>
        <taxon>Eukaryota</taxon>
        <taxon>Viridiplantae</taxon>
        <taxon>Streptophyta</taxon>
        <taxon>Embryophyta</taxon>
        <taxon>Tracheophyta</taxon>
        <taxon>Spermatophyta</taxon>
        <taxon>Magnoliopsida</taxon>
        <taxon>eudicotyledons</taxon>
        <taxon>Gunneridae</taxon>
        <taxon>Pentapetalae</taxon>
        <taxon>asterids</taxon>
        <taxon>lamiids</taxon>
        <taxon>Solanales</taxon>
        <taxon>Solanaceae</taxon>
        <taxon>Solanoideae</taxon>
        <taxon>Solaneae</taxon>
        <taxon>Solanum</taxon>
    </lineage>
</organism>
<keyword evidence="3" id="KW-1185">Reference proteome</keyword>
<dbReference type="EMBL" id="JBANQN010000002">
    <property type="protein sequence ID" value="KAK6798550.1"/>
    <property type="molecule type" value="Genomic_DNA"/>
</dbReference>
<protein>
    <submittedName>
        <fullName evidence="2">Uncharacterized protein</fullName>
    </submittedName>
</protein>
<comment type="caution">
    <text evidence="2">The sequence shown here is derived from an EMBL/GenBank/DDBJ whole genome shotgun (WGS) entry which is preliminary data.</text>
</comment>
<dbReference type="Proteomes" id="UP001371456">
    <property type="component" value="Unassembled WGS sequence"/>
</dbReference>
<dbReference type="AlphaFoldDB" id="A0AAN8YN87"/>
<evidence type="ECO:0000256" key="1">
    <source>
        <dbReference type="SAM" id="MobiDB-lite"/>
    </source>
</evidence>
<sequence>MFKRTLSKYLRPVGVQFGQRLSCMIFNSPRCRKCVQLVNVLFHRAETRAVRRLHHSAETICSELPRQSSHQCDKSSTPSCGDGVFSDVW</sequence>
<accession>A0AAN8YN87</accession>
<reference evidence="2 3" key="1">
    <citation type="submission" date="2024-02" db="EMBL/GenBank/DDBJ databases">
        <title>de novo genome assembly of Solanum bulbocastanum strain 11H21.</title>
        <authorList>
            <person name="Hosaka A.J."/>
        </authorList>
    </citation>
    <scope>NUCLEOTIDE SEQUENCE [LARGE SCALE GENOMIC DNA]</scope>
    <source>
        <tissue evidence="2">Young leaves</tissue>
    </source>
</reference>
<gene>
    <name evidence="2" type="ORF">RDI58_006253</name>
</gene>
<proteinExistence type="predicted"/>
<evidence type="ECO:0000313" key="2">
    <source>
        <dbReference type="EMBL" id="KAK6798550.1"/>
    </source>
</evidence>
<feature type="region of interest" description="Disordered" evidence="1">
    <location>
        <begin position="68"/>
        <end position="89"/>
    </location>
</feature>